<proteinExistence type="predicted"/>
<evidence type="ECO:0008006" key="2">
    <source>
        <dbReference type="Google" id="ProtNLM"/>
    </source>
</evidence>
<dbReference type="AlphaFoldDB" id="A0A699I1M3"/>
<comment type="caution">
    <text evidence="1">The sequence shown here is derived from an EMBL/GenBank/DDBJ whole genome shotgun (WGS) entry which is preliminary data.</text>
</comment>
<organism evidence="1">
    <name type="scientific">Tanacetum cinerariifolium</name>
    <name type="common">Dalmatian daisy</name>
    <name type="synonym">Chrysanthemum cinerariifolium</name>
    <dbReference type="NCBI Taxonomy" id="118510"/>
    <lineage>
        <taxon>Eukaryota</taxon>
        <taxon>Viridiplantae</taxon>
        <taxon>Streptophyta</taxon>
        <taxon>Embryophyta</taxon>
        <taxon>Tracheophyta</taxon>
        <taxon>Spermatophyta</taxon>
        <taxon>Magnoliopsida</taxon>
        <taxon>eudicotyledons</taxon>
        <taxon>Gunneridae</taxon>
        <taxon>Pentapetalae</taxon>
        <taxon>asterids</taxon>
        <taxon>campanulids</taxon>
        <taxon>Asterales</taxon>
        <taxon>Asteraceae</taxon>
        <taxon>Asteroideae</taxon>
        <taxon>Anthemideae</taxon>
        <taxon>Anthemidinae</taxon>
        <taxon>Tanacetum</taxon>
    </lineage>
</organism>
<protein>
    <recommendedName>
        <fullName evidence="2">Retrotransposon gag domain-containing protein</fullName>
    </recommendedName>
</protein>
<accession>A0A699I1M3</accession>
<reference evidence="1" key="1">
    <citation type="journal article" date="2019" name="Sci. Rep.">
        <title>Draft genome of Tanacetum cinerariifolium, the natural source of mosquito coil.</title>
        <authorList>
            <person name="Yamashiro T."/>
            <person name="Shiraishi A."/>
            <person name="Satake H."/>
            <person name="Nakayama K."/>
        </authorList>
    </citation>
    <scope>NUCLEOTIDE SEQUENCE</scope>
</reference>
<evidence type="ECO:0000313" key="1">
    <source>
        <dbReference type="EMBL" id="GEZ03325.1"/>
    </source>
</evidence>
<dbReference type="EMBL" id="BKCJ010233965">
    <property type="protein sequence ID" value="GEZ03325.1"/>
    <property type="molecule type" value="Genomic_DNA"/>
</dbReference>
<gene>
    <name evidence="1" type="ORF">Tci_475298</name>
</gene>
<sequence>MDQYLALKYGNTKREARKPEIEGNVDFEIKDQSLRELRDNTLSRNENEYAYEHVGRILEITSLFNTSGFSRDEVMLQVFPLTLTGRAKRWLEREPMETINTWDLLNEFLS</sequence>
<name>A0A699I1M3_TANCI</name>